<dbReference type="GO" id="GO:0046872">
    <property type="term" value="F:metal ion binding"/>
    <property type="evidence" value="ECO:0007669"/>
    <property type="project" value="UniProtKB-KW"/>
</dbReference>
<dbReference type="EMBL" id="JFBX01000750">
    <property type="protein sequence ID" value="KXH29507.1"/>
    <property type="molecule type" value="Genomic_DNA"/>
</dbReference>
<dbReference type="PANTHER" id="PTHR43779">
    <property type="entry name" value="DIOXYGENASE RV0097-RELATED"/>
    <property type="match status" value="1"/>
</dbReference>
<dbReference type="Proteomes" id="UP000070328">
    <property type="component" value="Unassembled WGS sequence"/>
</dbReference>
<keyword evidence="2" id="KW-0479">Metal-binding</keyword>
<dbReference type="GO" id="GO:0051213">
    <property type="term" value="F:dioxygenase activity"/>
    <property type="evidence" value="ECO:0007669"/>
    <property type="project" value="UniProtKB-KW"/>
</dbReference>
<dbReference type="InterPro" id="IPR042098">
    <property type="entry name" value="TauD-like_sf"/>
</dbReference>
<organism evidence="7 8">
    <name type="scientific">Colletotrichum simmondsii</name>
    <dbReference type="NCBI Taxonomy" id="703756"/>
    <lineage>
        <taxon>Eukaryota</taxon>
        <taxon>Fungi</taxon>
        <taxon>Dikarya</taxon>
        <taxon>Ascomycota</taxon>
        <taxon>Pezizomycotina</taxon>
        <taxon>Sordariomycetes</taxon>
        <taxon>Hypocreomycetidae</taxon>
        <taxon>Glomerellales</taxon>
        <taxon>Glomerellaceae</taxon>
        <taxon>Colletotrichum</taxon>
        <taxon>Colletotrichum acutatum species complex</taxon>
    </lineage>
</organism>
<reference evidence="7 8" key="1">
    <citation type="submission" date="2014-02" db="EMBL/GenBank/DDBJ databases">
        <title>The genome sequence of Colletotrichum simmondsii CBS122122.</title>
        <authorList>
            <person name="Baroncelli R."/>
            <person name="Thon M.R."/>
        </authorList>
    </citation>
    <scope>NUCLEOTIDE SEQUENCE [LARGE SCALE GENOMIC DNA]</scope>
    <source>
        <strain evidence="7 8">CBS122122</strain>
    </source>
</reference>
<keyword evidence="5" id="KW-0408">Iron</keyword>
<name>A0A135S183_9PEZI</name>
<sequence length="349" mass="39360">MAITEFHTKVLSPGFGIEAHNFPLKPDTLDQSARLIEDLIKKHGFLVIRKSGLTDETHIALARHLGELDDVKPYNKAGRINRLQYDELFDVGNIEADGSIVDPKSSRAQAGLGNALFHVDSSFNPRRAGYSLLLAHELPPKGTGGSTEFCDTRAAWDDLDEDMRAELIEKDYVACHSILHSKKLAAPEHFADIEPADYPMGRHKLVQKHDSSGRMNLYLAMHIHHIENLAPEASKALFEKLFDHATQEKYRVVVEWEDVGDMVVWDNTCTMHRAMGGEFAYRLFLGFFVEETTIRDGWRQRFRAPFASKTHVTSTVADRQAIREFATGYLGIYRNGQDSGTCSRQTSRS</sequence>
<gene>
    <name evidence="7" type="ORF">CSIM01_06240</name>
</gene>
<protein>
    <submittedName>
        <fullName evidence="7">Alpha-ketoglutarate-dependent 2</fullName>
    </submittedName>
</protein>
<evidence type="ECO:0000256" key="1">
    <source>
        <dbReference type="ARBA" id="ARBA00005896"/>
    </source>
</evidence>
<accession>A0A135S183</accession>
<dbReference type="AlphaFoldDB" id="A0A135S183"/>
<evidence type="ECO:0000259" key="6">
    <source>
        <dbReference type="Pfam" id="PF02668"/>
    </source>
</evidence>
<dbReference type="OrthoDB" id="5818554at2759"/>
<dbReference type="InterPro" id="IPR003819">
    <property type="entry name" value="TauD/TfdA-like"/>
</dbReference>
<evidence type="ECO:0000256" key="2">
    <source>
        <dbReference type="ARBA" id="ARBA00022723"/>
    </source>
</evidence>
<keyword evidence="4" id="KW-0560">Oxidoreductase</keyword>
<feature type="domain" description="TauD/TfdA-like" evidence="6">
    <location>
        <begin position="9"/>
        <end position="275"/>
    </location>
</feature>
<evidence type="ECO:0000256" key="5">
    <source>
        <dbReference type="ARBA" id="ARBA00023004"/>
    </source>
</evidence>
<dbReference type="Gene3D" id="3.60.130.10">
    <property type="entry name" value="Clavaminate synthase-like"/>
    <property type="match status" value="1"/>
</dbReference>
<proteinExistence type="inferred from homology"/>
<evidence type="ECO:0000313" key="7">
    <source>
        <dbReference type="EMBL" id="KXH29507.1"/>
    </source>
</evidence>
<keyword evidence="3" id="KW-0223">Dioxygenase</keyword>
<comment type="caution">
    <text evidence="7">The sequence shown here is derived from an EMBL/GenBank/DDBJ whole genome shotgun (WGS) entry which is preliminary data.</text>
</comment>
<dbReference type="SUPFAM" id="SSF51197">
    <property type="entry name" value="Clavaminate synthase-like"/>
    <property type="match status" value="1"/>
</dbReference>
<dbReference type="PANTHER" id="PTHR43779:SF3">
    <property type="entry name" value="(3R)-3-[(CARBOXYMETHYL)AMINO]FATTY ACID OXYGENASE_DECARBOXYLASE"/>
    <property type="match status" value="1"/>
</dbReference>
<dbReference type="Pfam" id="PF02668">
    <property type="entry name" value="TauD"/>
    <property type="match status" value="1"/>
</dbReference>
<comment type="similarity">
    <text evidence="1">Belongs to the TfdA dioxygenase family.</text>
</comment>
<evidence type="ECO:0000256" key="3">
    <source>
        <dbReference type="ARBA" id="ARBA00022964"/>
    </source>
</evidence>
<keyword evidence="8" id="KW-1185">Reference proteome</keyword>
<dbReference type="InterPro" id="IPR051178">
    <property type="entry name" value="TfdA_dioxygenase"/>
</dbReference>
<evidence type="ECO:0000256" key="4">
    <source>
        <dbReference type="ARBA" id="ARBA00023002"/>
    </source>
</evidence>
<evidence type="ECO:0000313" key="8">
    <source>
        <dbReference type="Proteomes" id="UP000070328"/>
    </source>
</evidence>